<gene>
    <name evidence="2" type="ORF">LMG9964_00250</name>
</gene>
<dbReference type="Proteomes" id="UP000494102">
    <property type="component" value="Unassembled WGS sequence"/>
</dbReference>
<dbReference type="AlphaFoldDB" id="A0A6J5JXK0"/>
<feature type="transmembrane region" description="Helical" evidence="1">
    <location>
        <begin position="93"/>
        <end position="113"/>
    </location>
</feature>
<dbReference type="EMBL" id="CADILN010000001">
    <property type="protein sequence ID" value="CAB4046619.1"/>
    <property type="molecule type" value="Genomic_DNA"/>
</dbReference>
<keyword evidence="1" id="KW-1133">Transmembrane helix</keyword>
<name>A0A6J5JXK0_9BURK</name>
<protein>
    <submittedName>
        <fullName evidence="2">Uncharacterized protein</fullName>
    </submittedName>
</protein>
<accession>A0A6J5JXK0</accession>
<evidence type="ECO:0000256" key="1">
    <source>
        <dbReference type="SAM" id="Phobius"/>
    </source>
</evidence>
<keyword evidence="1" id="KW-0812">Transmembrane</keyword>
<evidence type="ECO:0000313" key="3">
    <source>
        <dbReference type="Proteomes" id="UP000494102"/>
    </source>
</evidence>
<proteinExistence type="predicted"/>
<feature type="transmembrane region" description="Helical" evidence="1">
    <location>
        <begin position="69"/>
        <end position="87"/>
    </location>
</feature>
<evidence type="ECO:0000313" key="2">
    <source>
        <dbReference type="EMBL" id="CAB4046619.1"/>
    </source>
</evidence>
<keyword evidence="1" id="KW-0472">Membrane</keyword>
<sequence length="127" mass="14101">MIATKMPGALRASLVAFTIAGAMEAVVEIRLLVSPDLPHWGVWAVVASLLANQFAARWVMTRQRRGYQLLRWIAGSSLVWPLVANPAHHVLDLWAVALVTLCVWARLAGAVLMRHKVAKAWIENETR</sequence>
<feature type="transmembrane region" description="Helical" evidence="1">
    <location>
        <begin position="40"/>
        <end position="60"/>
    </location>
</feature>
<organism evidence="2 3">
    <name type="scientific">Paraburkholderia phenoliruptrix</name>
    <dbReference type="NCBI Taxonomy" id="252970"/>
    <lineage>
        <taxon>Bacteria</taxon>
        <taxon>Pseudomonadati</taxon>
        <taxon>Pseudomonadota</taxon>
        <taxon>Betaproteobacteria</taxon>
        <taxon>Burkholderiales</taxon>
        <taxon>Burkholderiaceae</taxon>
        <taxon>Paraburkholderia</taxon>
    </lineage>
</organism>
<reference evidence="2 3" key="1">
    <citation type="submission" date="2020-04" db="EMBL/GenBank/DDBJ databases">
        <authorList>
            <person name="De Canck E."/>
        </authorList>
    </citation>
    <scope>NUCLEOTIDE SEQUENCE [LARGE SCALE GENOMIC DNA]</scope>
    <source>
        <strain evidence="2 3">LMG 9964</strain>
    </source>
</reference>